<evidence type="ECO:0000256" key="1">
    <source>
        <dbReference type="ARBA" id="ARBA00004370"/>
    </source>
</evidence>
<keyword evidence="4 9" id="KW-0732">Signal</keyword>
<evidence type="ECO:0000256" key="4">
    <source>
        <dbReference type="ARBA" id="ARBA00022729"/>
    </source>
</evidence>
<dbReference type="PROSITE" id="PS51257">
    <property type="entry name" value="PROKAR_LIPOPROTEIN"/>
    <property type="match status" value="1"/>
</dbReference>
<dbReference type="PANTHER" id="PTHR12815">
    <property type="entry name" value="SORTING AND ASSEMBLY MACHINERY SAMM50 PROTEIN FAMILY MEMBER"/>
    <property type="match status" value="1"/>
</dbReference>
<evidence type="ECO:0000313" key="11">
    <source>
        <dbReference type="EMBL" id="AQQ08632.1"/>
    </source>
</evidence>
<evidence type="ECO:0000256" key="9">
    <source>
        <dbReference type="SAM" id="SignalP"/>
    </source>
</evidence>
<keyword evidence="12" id="KW-1185">Reference proteome</keyword>
<keyword evidence="5" id="KW-0677">Repeat</keyword>
<dbReference type="AlphaFoldDB" id="A0A1Q2HMG2"/>
<organism evidence="11 12">
    <name type="scientific">Sedimentisphaera cyanobacteriorum</name>
    <dbReference type="NCBI Taxonomy" id="1940790"/>
    <lineage>
        <taxon>Bacteria</taxon>
        <taxon>Pseudomonadati</taxon>
        <taxon>Planctomycetota</taxon>
        <taxon>Phycisphaerae</taxon>
        <taxon>Sedimentisphaerales</taxon>
        <taxon>Sedimentisphaeraceae</taxon>
        <taxon>Sedimentisphaera</taxon>
    </lineage>
</organism>
<evidence type="ECO:0000256" key="6">
    <source>
        <dbReference type="ARBA" id="ARBA00023136"/>
    </source>
</evidence>
<dbReference type="GO" id="GO:0071709">
    <property type="term" value="P:membrane assembly"/>
    <property type="evidence" value="ECO:0007669"/>
    <property type="project" value="InterPro"/>
</dbReference>
<evidence type="ECO:0000313" key="12">
    <source>
        <dbReference type="Proteomes" id="UP000188273"/>
    </source>
</evidence>
<dbReference type="PANTHER" id="PTHR12815:SF47">
    <property type="entry name" value="TRANSLOCATION AND ASSEMBLY MODULE SUBUNIT TAMA"/>
    <property type="match status" value="1"/>
</dbReference>
<dbReference type="Pfam" id="PF01103">
    <property type="entry name" value="Omp85"/>
    <property type="match status" value="1"/>
</dbReference>
<dbReference type="InterPro" id="IPR000184">
    <property type="entry name" value="Bac_surfAg_D15"/>
</dbReference>
<keyword evidence="2" id="KW-1134">Transmembrane beta strand</keyword>
<proteinExistence type="predicted"/>
<dbReference type="Proteomes" id="UP000188273">
    <property type="component" value="Chromosome"/>
</dbReference>
<name>A0A1Q2HMG2_9BACT</name>
<evidence type="ECO:0000256" key="3">
    <source>
        <dbReference type="ARBA" id="ARBA00022692"/>
    </source>
</evidence>
<dbReference type="STRING" id="1940790.L21SP3_00420"/>
<dbReference type="InterPro" id="IPR010827">
    <property type="entry name" value="BamA/TamA_POTRA"/>
</dbReference>
<dbReference type="NCBIfam" id="TIGR03303">
    <property type="entry name" value="OM_YaeT"/>
    <property type="match status" value="1"/>
</dbReference>
<feature type="domain" description="POTRA" evidence="10">
    <location>
        <begin position="96"/>
        <end position="171"/>
    </location>
</feature>
<evidence type="ECO:0000259" key="10">
    <source>
        <dbReference type="PROSITE" id="PS51779"/>
    </source>
</evidence>
<reference evidence="12" key="1">
    <citation type="submission" date="2017-02" db="EMBL/GenBank/DDBJ databases">
        <title>Comparative genomics and description of representatives of a novel lineage of planctomycetes thriving in anoxic sediments.</title>
        <authorList>
            <person name="Spring S."/>
            <person name="Bunk B."/>
            <person name="Sproer C."/>
            <person name="Klenk H.-P."/>
        </authorList>
    </citation>
    <scope>NUCLEOTIDE SEQUENCE [LARGE SCALE GENOMIC DNA]</scope>
    <source>
        <strain evidence="12">L21-RPul-D3</strain>
    </source>
</reference>
<dbReference type="EMBL" id="CP019633">
    <property type="protein sequence ID" value="AQQ08632.1"/>
    <property type="molecule type" value="Genomic_DNA"/>
</dbReference>
<dbReference type="InterPro" id="IPR039910">
    <property type="entry name" value="D15-like"/>
</dbReference>
<keyword evidence="7" id="KW-0998">Cell outer membrane</keyword>
<feature type="signal peptide" evidence="9">
    <location>
        <begin position="1"/>
        <end position="21"/>
    </location>
</feature>
<dbReference type="OrthoDB" id="231360at2"/>
<dbReference type="KEGG" id="pbu:L21SP3_00420"/>
<feature type="chain" id="PRO_5012185145" description="Outer membrane protein assembly factor BamA" evidence="9">
    <location>
        <begin position="22"/>
        <end position="768"/>
    </location>
</feature>
<evidence type="ECO:0000256" key="5">
    <source>
        <dbReference type="ARBA" id="ARBA00022737"/>
    </source>
</evidence>
<gene>
    <name evidence="11" type="primary">bamA</name>
    <name evidence="11" type="ORF">L21SP3_00420</name>
</gene>
<sequence precursor="true">MLKRVVALVLFAVLACGLAEAQDLRIVELNVKGNATLTKSKILSTVSARPGQTLDEQALSQDTENLAELDAVQFAYYNTEPVDGGVRLNFVVVEKMLISEISFFGNEKISDKTLADLVDFDKGDYLEKITLASALDSVRNKYTEKGYYFAEVKLGEEELEQGRVIFRIEEGPRVKVTGVRYEGNTVFTEKQLDSVVKFDSRILFLFKRDYNTKKIQKDIEAIEKEYRSAGYIDADCNAEPDLNEKLNKAEVVFYISEGRQCKVLDHSIKGVSYFDKDQIEKMLKVKKGQAYDSEAVKKTREDIRDKYLEKGFIEARIRAERNFTDNGDVRLVYDIDEGKRFRIGEVRITGNYQTHDKVVRRELDYEGFKPGRWYDGKEAKGNGKGQLEKDVKQATLAEDVFIKSVDGEKPGTKDAVVNITEGMTGMVMFGAGIDSSNGLVGQVIYEQRNFDIQDWPESLSEFFDGRSFKGAGQRLRISLEPGTEVNRYSIDFTDPYAWERPFSLNLGSSRYWRGRECYDEERTKGYIGLTRRYEDDWYLGIKVRAENVTVSDLDDDSPQEIYDVEGDTGLFGTKFTAKKKVTDDKYIPTEGYVFDASFEQVTGDYNFGVVSSSYTNYNTLKEDLAGRRTVFSTKIYGAAILGDAPPFEKFYAGGSGSLRGFDYRGVSPRGESTTTPGVYDDPIGSDWIAIGTAEITFPLASDRYNWLMFADAGMIDEGGPRTSIGTGIEILIPQWFGPVPMRFELAAPITKEGEDETEFFSFSMGRLF</sequence>
<dbReference type="RefSeq" id="WP_077539111.1">
    <property type="nucleotide sequence ID" value="NZ_CP019633.1"/>
</dbReference>
<comment type="subcellular location">
    <subcellularLocation>
        <location evidence="1">Membrane</location>
    </subcellularLocation>
</comment>
<keyword evidence="3" id="KW-0812">Transmembrane</keyword>
<dbReference type="Gene3D" id="3.10.20.310">
    <property type="entry name" value="membrane protein fhac"/>
    <property type="match status" value="5"/>
</dbReference>
<evidence type="ECO:0000256" key="8">
    <source>
        <dbReference type="NCBIfam" id="TIGR03303"/>
    </source>
</evidence>
<protein>
    <recommendedName>
        <fullName evidence="8">Outer membrane protein assembly factor BamA</fullName>
    </recommendedName>
</protein>
<dbReference type="Pfam" id="PF07244">
    <property type="entry name" value="POTRA"/>
    <property type="match status" value="5"/>
</dbReference>
<evidence type="ECO:0000256" key="2">
    <source>
        <dbReference type="ARBA" id="ARBA00022452"/>
    </source>
</evidence>
<dbReference type="InterPro" id="IPR034746">
    <property type="entry name" value="POTRA"/>
</dbReference>
<dbReference type="PROSITE" id="PS51779">
    <property type="entry name" value="POTRA"/>
    <property type="match status" value="2"/>
</dbReference>
<keyword evidence="6" id="KW-0472">Membrane</keyword>
<dbReference type="InterPro" id="IPR023707">
    <property type="entry name" value="OM_assembly_BamA"/>
</dbReference>
<dbReference type="GO" id="GO:0009279">
    <property type="term" value="C:cell outer membrane"/>
    <property type="evidence" value="ECO:0007669"/>
    <property type="project" value="UniProtKB-UniRule"/>
</dbReference>
<dbReference type="Gene3D" id="2.40.160.50">
    <property type="entry name" value="membrane protein fhac: a member of the omp85/tpsb transporter family"/>
    <property type="match status" value="1"/>
</dbReference>
<evidence type="ECO:0000256" key="7">
    <source>
        <dbReference type="ARBA" id="ARBA00023237"/>
    </source>
</evidence>
<feature type="domain" description="POTRA" evidence="10">
    <location>
        <begin position="24"/>
        <end position="95"/>
    </location>
</feature>
<accession>A0A1Q2HMG2</accession>